<dbReference type="PRINTS" id="PR00819">
    <property type="entry name" value="CBXCFQXSUPER"/>
</dbReference>
<protein>
    <submittedName>
        <fullName evidence="6">AAA family ATPase</fullName>
    </submittedName>
</protein>
<dbReference type="SUPFAM" id="SSF52540">
    <property type="entry name" value="P-loop containing nucleoside triphosphate hydrolases"/>
    <property type="match status" value="2"/>
</dbReference>
<evidence type="ECO:0000313" key="7">
    <source>
        <dbReference type="Proteomes" id="UP000180175"/>
    </source>
</evidence>
<evidence type="ECO:0000256" key="2">
    <source>
        <dbReference type="ARBA" id="ARBA00022741"/>
    </source>
</evidence>
<dbReference type="RefSeq" id="WP_182080968.1">
    <property type="nucleotide sequence ID" value="NZ_CP063356.2"/>
</dbReference>
<gene>
    <name evidence="6" type="ORF">AWH56_019085</name>
</gene>
<organism evidence="6 7">
    <name type="scientific">Anaerobacillus isosaccharinicus</name>
    <dbReference type="NCBI Taxonomy" id="1532552"/>
    <lineage>
        <taxon>Bacteria</taxon>
        <taxon>Bacillati</taxon>
        <taxon>Bacillota</taxon>
        <taxon>Bacilli</taxon>
        <taxon>Bacillales</taxon>
        <taxon>Bacillaceae</taxon>
        <taxon>Anaerobacillus</taxon>
    </lineage>
</organism>
<dbReference type="PANTHER" id="PTHR43392">
    <property type="entry name" value="AAA-TYPE ATPASE FAMILY PROTEIN / ANKYRIN REPEAT FAMILY PROTEIN"/>
    <property type="match status" value="1"/>
</dbReference>
<dbReference type="InterPro" id="IPR050773">
    <property type="entry name" value="CbxX/CfxQ_RuBisCO_ESX"/>
</dbReference>
<evidence type="ECO:0000256" key="3">
    <source>
        <dbReference type="ARBA" id="ARBA00022840"/>
    </source>
</evidence>
<reference evidence="6 7" key="1">
    <citation type="journal article" date="2017" name="Genome Announc.">
        <title>Draft Genome Sequences of Four Alkaliphilic Bacteria Belonging to the Anaerobacillus Genus.</title>
        <authorList>
            <person name="Bassil N.M."/>
            <person name="Lloyd J.R."/>
        </authorList>
    </citation>
    <scope>NUCLEOTIDE SEQUENCE [LARGE SCALE GENOMIC DNA]</scope>
    <source>
        <strain evidence="6 7">NB2006</strain>
    </source>
</reference>
<keyword evidence="7" id="KW-1185">Reference proteome</keyword>
<dbReference type="Gene3D" id="3.40.50.300">
    <property type="entry name" value="P-loop containing nucleotide triphosphate hydrolases"/>
    <property type="match status" value="2"/>
</dbReference>
<keyword evidence="3" id="KW-0067">ATP-binding</keyword>
<dbReference type="InterPro" id="IPR003593">
    <property type="entry name" value="AAA+_ATPase"/>
</dbReference>
<evidence type="ECO:0000256" key="1">
    <source>
        <dbReference type="ARBA" id="ARBA00010378"/>
    </source>
</evidence>
<proteinExistence type="inferred from homology"/>
<dbReference type="InterPro" id="IPR041627">
    <property type="entry name" value="AAA_lid_6"/>
</dbReference>
<feature type="domain" description="AAA+ ATPase" evidence="5">
    <location>
        <begin position="281"/>
        <end position="462"/>
    </location>
</feature>
<keyword evidence="4" id="KW-0175">Coiled coil</keyword>
<name>A0A7S7RAE7_9BACI</name>
<dbReference type="InterPro" id="IPR003959">
    <property type="entry name" value="ATPase_AAA_core"/>
</dbReference>
<dbReference type="CDD" id="cd00009">
    <property type="entry name" value="AAA"/>
    <property type="match status" value="1"/>
</dbReference>
<dbReference type="Pfam" id="PF00004">
    <property type="entry name" value="AAA"/>
    <property type="match status" value="2"/>
</dbReference>
<dbReference type="GO" id="GO:0016887">
    <property type="term" value="F:ATP hydrolysis activity"/>
    <property type="evidence" value="ECO:0007669"/>
    <property type="project" value="InterPro"/>
</dbReference>
<dbReference type="FunFam" id="3.40.50.300:FF:000216">
    <property type="entry name" value="Type VII secretion ATPase EccA"/>
    <property type="match status" value="2"/>
</dbReference>
<dbReference type="AlphaFoldDB" id="A0A7S7RAE7"/>
<sequence length="775" mass="87736">MSDHTYNMEELENSIAKWSQNLDKVTEGQLLRVLQLIDNLHKETTKTNTLKAKLYSMIAFTRFKRLSELDQVTLGWLDKAMEVDSSDPLINETYIKIYFMLLETPLLPSQFPQIRETDHGNAKKKLASDYLKLANEFFERASYFEGIIESLINAARRLYDDEKIIKFEILADLLQQLKKELRTIVKSTEAYSDSVKGIYYSQAQMAEVKKSIAEIESLYKKWQETTGQAQETQGTIQQSALTDLQKMIGLTEVKERVEKLYHYLMYQKVRKEKGYQLKDELSLNMILTGNPGTGKTTLARLLAKIYFELGILPREEVIEVDRSHLVGGFVGQTEENTMNIIKQAVGGVLFIDEAYSLKREASSSNDYGQTAIDTLVSAMTSSEYAGKFAVILAGYPEEMRQFLWANPGLRSRFPESNHIHLRDYTVEELIHIAELVAIDNDFTFSEAAIIELKKRIESEQVDASFGNARTVKNIVLDAIFQKGSVVGLNEPFHHDDFTILNKEDVRVQDIEEIDNGISQLDALVGLHEVKQEVKSLVSFVKVQQLRREKNLPTVPLQLHSVFTGHPGTGKTTVAKIYAKILKEIGLLKRGHLVVAGRGDLVAGFTGQTALKTKKKIREALGGVLFIDEAYSLVGSQGDFGKEAIDTLVDEMTKHHDNFVVILAGYPNEIKKLILSNPGLQSRFKKFFHFADYQTEELVEMVELNAKLYGYTISSDVESFLLAKLAELKPAGNGRYAKDLVDLAIQHHSHRIMNEAEDLTTVELTQLILEDFTKSF</sequence>
<reference evidence="6 7" key="2">
    <citation type="journal article" date="2019" name="Int. J. Syst. Evol. Microbiol.">
        <title>Anaerobacillus isosaccharinicus sp. nov., an alkaliphilic bacterium which degrades isosaccharinic acid.</title>
        <authorList>
            <person name="Bassil N.M."/>
            <person name="Lloyd J.R."/>
        </authorList>
    </citation>
    <scope>NUCLEOTIDE SEQUENCE [LARGE SCALE GENOMIC DNA]</scope>
    <source>
        <strain evidence="6 7">NB2006</strain>
    </source>
</reference>
<feature type="coiled-coil region" evidence="4">
    <location>
        <begin position="1"/>
        <end position="28"/>
    </location>
</feature>
<dbReference type="KEGG" id="aia:AWH56_019085"/>
<dbReference type="InterPro" id="IPR027417">
    <property type="entry name" value="P-loop_NTPase"/>
</dbReference>
<evidence type="ECO:0000259" key="5">
    <source>
        <dbReference type="SMART" id="SM00382"/>
    </source>
</evidence>
<dbReference type="PANTHER" id="PTHR43392:SF2">
    <property type="entry name" value="AAA-TYPE ATPASE FAMILY PROTEIN _ ANKYRIN REPEAT FAMILY PROTEIN"/>
    <property type="match status" value="1"/>
</dbReference>
<accession>A0A7S7RAE7</accession>
<dbReference type="SMART" id="SM00382">
    <property type="entry name" value="AAA"/>
    <property type="match status" value="2"/>
</dbReference>
<dbReference type="InterPro" id="IPR000641">
    <property type="entry name" value="CbxX/CfxQ"/>
</dbReference>
<dbReference type="GO" id="GO:0005524">
    <property type="term" value="F:ATP binding"/>
    <property type="evidence" value="ECO:0007669"/>
    <property type="project" value="UniProtKB-KW"/>
</dbReference>
<dbReference type="Pfam" id="PF17866">
    <property type="entry name" value="AAA_lid_6"/>
    <property type="match status" value="2"/>
</dbReference>
<dbReference type="EMBL" id="CP063356">
    <property type="protein sequence ID" value="QOY34806.1"/>
    <property type="molecule type" value="Genomic_DNA"/>
</dbReference>
<evidence type="ECO:0000256" key="4">
    <source>
        <dbReference type="SAM" id="Coils"/>
    </source>
</evidence>
<dbReference type="Proteomes" id="UP000180175">
    <property type="component" value="Chromosome"/>
</dbReference>
<feature type="domain" description="AAA+ ATPase" evidence="5">
    <location>
        <begin position="556"/>
        <end position="687"/>
    </location>
</feature>
<dbReference type="Gene3D" id="1.10.8.60">
    <property type="match status" value="1"/>
</dbReference>
<evidence type="ECO:0000313" key="6">
    <source>
        <dbReference type="EMBL" id="QOY34806.1"/>
    </source>
</evidence>
<keyword evidence="2" id="KW-0547">Nucleotide-binding</keyword>
<comment type="similarity">
    <text evidence="1">Belongs to the CbxX/CfxQ family.</text>
</comment>